<accession>A0ABW4J9M0</accession>
<name>A0ABW4J9M0_9LACO</name>
<feature type="chain" id="PRO_5045693905" evidence="1">
    <location>
        <begin position="32"/>
        <end position="319"/>
    </location>
</feature>
<dbReference type="Proteomes" id="UP001597267">
    <property type="component" value="Unassembled WGS sequence"/>
</dbReference>
<sequence>MLKKRTLTLWLLLMGLVTVGTLTSRTQTAQAADTWQNAVVTLGTTLTDSQKQGTIDTLTKNLSDSSDYQTLTVTGDTLVTYLNPSGSSFTSSSNVWSSAAIEKTSSGSGINVQILPYNGKNNITTITEDQYKNAALTAGVSDANIYVTSAVPIDGSGALAGVYAAFAQNGANLNQKQVNAAQNEINTLSDITDANKDKDGYTDEQLNNAVAGAKTQMAKEGTNISTGDITTIVNNQIEKNNLQNVITNNQKQQIVNLLVEVRDSGALSSSDFKAQAKKLSTDIVANAKDIFNKLDTQENRNFFQQLWTNVKNFFTNLFG</sequence>
<evidence type="ECO:0000256" key="1">
    <source>
        <dbReference type="SAM" id="SignalP"/>
    </source>
</evidence>
<evidence type="ECO:0000313" key="3">
    <source>
        <dbReference type="Proteomes" id="UP001597267"/>
    </source>
</evidence>
<evidence type="ECO:0000313" key="2">
    <source>
        <dbReference type="EMBL" id="MFD1672140.1"/>
    </source>
</evidence>
<proteinExistence type="predicted"/>
<comment type="caution">
    <text evidence="2">The sequence shown here is derived from an EMBL/GenBank/DDBJ whole genome shotgun (WGS) entry which is preliminary data.</text>
</comment>
<reference evidence="3" key="1">
    <citation type="journal article" date="2019" name="Int. J. Syst. Evol. Microbiol.">
        <title>The Global Catalogue of Microorganisms (GCM) 10K type strain sequencing project: providing services to taxonomists for standard genome sequencing and annotation.</title>
        <authorList>
            <consortium name="The Broad Institute Genomics Platform"/>
            <consortium name="The Broad Institute Genome Sequencing Center for Infectious Disease"/>
            <person name="Wu L."/>
            <person name="Ma J."/>
        </authorList>
    </citation>
    <scope>NUCLEOTIDE SEQUENCE [LARGE SCALE GENOMIC DNA]</scope>
    <source>
        <strain evidence="3">CCM 8896</strain>
    </source>
</reference>
<keyword evidence="3" id="KW-1185">Reference proteome</keyword>
<dbReference type="Pfam" id="PF06207">
    <property type="entry name" value="DUF1002"/>
    <property type="match status" value="1"/>
</dbReference>
<protein>
    <submittedName>
        <fullName evidence="2">DUF1002 domain-containing protein</fullName>
    </submittedName>
</protein>
<keyword evidence="1" id="KW-0732">Signal</keyword>
<gene>
    <name evidence="2" type="ORF">ACFQ5M_08530</name>
</gene>
<dbReference type="InterPro" id="IPR009343">
    <property type="entry name" value="DUF1002"/>
</dbReference>
<dbReference type="RefSeq" id="WP_191988500.1">
    <property type="nucleotide sequence ID" value="NZ_JBHTOP010000022.1"/>
</dbReference>
<organism evidence="2 3">
    <name type="scientific">Agrilactobacillus yilanensis</name>
    <dbReference type="NCBI Taxonomy" id="2485997"/>
    <lineage>
        <taxon>Bacteria</taxon>
        <taxon>Bacillati</taxon>
        <taxon>Bacillota</taxon>
        <taxon>Bacilli</taxon>
        <taxon>Lactobacillales</taxon>
        <taxon>Lactobacillaceae</taxon>
        <taxon>Agrilactobacillus</taxon>
    </lineage>
</organism>
<dbReference type="EMBL" id="JBHTOP010000022">
    <property type="protein sequence ID" value="MFD1672140.1"/>
    <property type="molecule type" value="Genomic_DNA"/>
</dbReference>
<feature type="signal peptide" evidence="1">
    <location>
        <begin position="1"/>
        <end position="31"/>
    </location>
</feature>